<feature type="transmembrane region" description="Helical" evidence="7">
    <location>
        <begin position="278"/>
        <end position="298"/>
    </location>
</feature>
<keyword evidence="10" id="KW-1185">Reference proteome</keyword>
<evidence type="ECO:0000256" key="4">
    <source>
        <dbReference type="ARBA" id="ARBA00022989"/>
    </source>
</evidence>
<proteinExistence type="predicted"/>
<dbReference type="InterPro" id="IPR018076">
    <property type="entry name" value="T2SS_GspF_dom"/>
</dbReference>
<dbReference type="Gene3D" id="1.20.81.30">
    <property type="entry name" value="Type II secretion system (T2SS), domain F"/>
    <property type="match status" value="1"/>
</dbReference>
<dbReference type="Proteomes" id="UP000254764">
    <property type="component" value="Unassembled WGS sequence"/>
</dbReference>
<feature type="coiled-coil region" evidence="6">
    <location>
        <begin position="54"/>
        <end position="95"/>
    </location>
</feature>
<dbReference type="STRING" id="1336235.GCA_000518785_04501"/>
<evidence type="ECO:0000256" key="3">
    <source>
        <dbReference type="ARBA" id="ARBA00022692"/>
    </source>
</evidence>
<dbReference type="GO" id="GO:0005886">
    <property type="term" value="C:plasma membrane"/>
    <property type="evidence" value="ECO:0007669"/>
    <property type="project" value="UniProtKB-SubCell"/>
</dbReference>
<name>A0A376ADA8_9HYPH</name>
<keyword evidence="4 7" id="KW-1133">Transmembrane helix</keyword>
<organism evidence="9 10">
    <name type="scientific">Ciceribacter selenitireducens ATCC BAA-1503</name>
    <dbReference type="NCBI Taxonomy" id="1336235"/>
    <lineage>
        <taxon>Bacteria</taxon>
        <taxon>Pseudomonadati</taxon>
        <taxon>Pseudomonadota</taxon>
        <taxon>Alphaproteobacteria</taxon>
        <taxon>Hyphomicrobiales</taxon>
        <taxon>Rhizobiaceae</taxon>
        <taxon>Ciceribacter</taxon>
    </lineage>
</organism>
<evidence type="ECO:0000256" key="7">
    <source>
        <dbReference type="SAM" id="Phobius"/>
    </source>
</evidence>
<evidence type="ECO:0000313" key="9">
    <source>
        <dbReference type="EMBL" id="SSC65744.1"/>
    </source>
</evidence>
<evidence type="ECO:0000256" key="1">
    <source>
        <dbReference type="ARBA" id="ARBA00004651"/>
    </source>
</evidence>
<dbReference type="PANTHER" id="PTHR35007:SF1">
    <property type="entry name" value="PILUS ASSEMBLY PROTEIN"/>
    <property type="match status" value="1"/>
</dbReference>
<dbReference type="PANTHER" id="PTHR35007">
    <property type="entry name" value="INTEGRAL MEMBRANE PROTEIN-RELATED"/>
    <property type="match status" value="1"/>
</dbReference>
<evidence type="ECO:0000256" key="6">
    <source>
        <dbReference type="SAM" id="Coils"/>
    </source>
</evidence>
<feature type="transmembrane region" description="Helical" evidence="7">
    <location>
        <begin position="110"/>
        <end position="130"/>
    </location>
</feature>
<keyword evidence="6" id="KW-0175">Coiled coil</keyword>
<dbReference type="InterPro" id="IPR042094">
    <property type="entry name" value="T2SS_GspF_sf"/>
</dbReference>
<feature type="transmembrane region" description="Helical" evidence="7">
    <location>
        <begin position="6"/>
        <end position="27"/>
    </location>
</feature>
<evidence type="ECO:0000313" key="10">
    <source>
        <dbReference type="Proteomes" id="UP000254764"/>
    </source>
</evidence>
<protein>
    <recommendedName>
        <fullName evidence="8">Type II secretion system protein GspF domain-containing protein</fullName>
    </recommendedName>
</protein>
<feature type="domain" description="Type II secretion system protein GspF" evidence="8">
    <location>
        <begin position="170"/>
        <end position="294"/>
    </location>
</feature>
<comment type="subcellular location">
    <subcellularLocation>
        <location evidence="1">Cell membrane</location>
        <topology evidence="1">Multi-pass membrane protein</topology>
    </subcellularLocation>
</comment>
<feature type="transmembrane region" description="Helical" evidence="7">
    <location>
        <begin position="136"/>
        <end position="156"/>
    </location>
</feature>
<feature type="transmembrane region" description="Helical" evidence="7">
    <location>
        <begin position="310"/>
        <end position="329"/>
    </location>
</feature>
<evidence type="ECO:0000256" key="2">
    <source>
        <dbReference type="ARBA" id="ARBA00022475"/>
    </source>
</evidence>
<dbReference type="AlphaFoldDB" id="A0A376ADA8"/>
<dbReference type="RefSeq" id="WP_115668788.1">
    <property type="nucleotide sequence ID" value="NZ_UEYP01000001.1"/>
</dbReference>
<keyword evidence="2" id="KW-1003">Cell membrane</keyword>
<evidence type="ECO:0000256" key="5">
    <source>
        <dbReference type="ARBA" id="ARBA00023136"/>
    </source>
</evidence>
<dbReference type="OrthoDB" id="9803381at2"/>
<keyword evidence="5 7" id="KW-0472">Membrane</keyword>
<reference evidence="10" key="1">
    <citation type="submission" date="2018-07" db="EMBL/GenBank/DDBJ databases">
        <authorList>
            <person name="Peiro R."/>
            <person name="Begona"/>
            <person name="Cbmso G."/>
            <person name="Lopez M."/>
            <person name="Gonzalez S."/>
        </authorList>
    </citation>
    <scope>NUCLEOTIDE SEQUENCE [LARGE SCALE GENOMIC DNA]</scope>
</reference>
<keyword evidence="3 7" id="KW-0812">Transmembrane</keyword>
<accession>A0A376ADA8</accession>
<sequence length="337" mass="37206">MFGFDPMVLAIVALAAIATAGLAYGVLYSRIEVEKKTESRINRVKAAETDTLKVKAARDRVQEISKRRKSVQDSLKDLERKQEEKSKKIASTSVKQRLVRAGLSFTPGHFYIASVVLGIVVLVVAFLAGFPLLVTLGMGFVAGLGLPRWILGFLIGRRQKKFLNEFPNALDVMVRSIRSGLPLNDALRLIASDGQEPVKAEFRRVVESQQVGLSVPEACQRMMLTMPLTEVNFFAIVIAIQAQAGGNLSESLSNLSRVLRDRRKMRAKVQALSMEAKASAAIIGALPFIVTLLVYLTSPQYIMILFTDPRGHLILGISAVWMSIGIFVMRNMIQFDI</sequence>
<dbReference type="Pfam" id="PF00482">
    <property type="entry name" value="T2SSF"/>
    <property type="match status" value="1"/>
</dbReference>
<dbReference type="EMBL" id="UEYP01000001">
    <property type="protein sequence ID" value="SSC65744.1"/>
    <property type="molecule type" value="Genomic_DNA"/>
</dbReference>
<gene>
    <name evidence="9" type="ORF">RHIZ70_1452</name>
</gene>
<evidence type="ECO:0000259" key="8">
    <source>
        <dbReference type="Pfam" id="PF00482"/>
    </source>
</evidence>